<evidence type="ECO:0000313" key="2">
    <source>
        <dbReference type="Proteomes" id="UP001242480"/>
    </source>
</evidence>
<organism evidence="1 2">
    <name type="scientific">Labrys wisconsinensis</name>
    <dbReference type="NCBI Taxonomy" id="425677"/>
    <lineage>
        <taxon>Bacteria</taxon>
        <taxon>Pseudomonadati</taxon>
        <taxon>Pseudomonadota</taxon>
        <taxon>Alphaproteobacteria</taxon>
        <taxon>Hyphomicrobiales</taxon>
        <taxon>Xanthobacteraceae</taxon>
        <taxon>Labrys</taxon>
    </lineage>
</organism>
<dbReference type="RefSeq" id="WP_307279544.1">
    <property type="nucleotide sequence ID" value="NZ_JAUSVX010000012.1"/>
</dbReference>
<protein>
    <submittedName>
        <fullName evidence="1">Ribosomal protein S30</fullName>
    </submittedName>
</protein>
<keyword evidence="1" id="KW-0689">Ribosomal protein</keyword>
<evidence type="ECO:0000313" key="1">
    <source>
        <dbReference type="EMBL" id="MDQ0472560.1"/>
    </source>
</evidence>
<dbReference type="EMBL" id="JAUSVX010000012">
    <property type="protein sequence ID" value="MDQ0472560.1"/>
    <property type="molecule type" value="Genomic_DNA"/>
</dbReference>
<proteinExistence type="predicted"/>
<dbReference type="Proteomes" id="UP001242480">
    <property type="component" value="Unassembled WGS sequence"/>
</dbReference>
<keyword evidence="1" id="KW-0687">Ribonucleoprotein</keyword>
<accession>A0ABU0JG65</accession>
<dbReference type="GO" id="GO:0005840">
    <property type="term" value="C:ribosome"/>
    <property type="evidence" value="ECO:0007669"/>
    <property type="project" value="UniProtKB-KW"/>
</dbReference>
<sequence>MAFLVDISAGCVRWFSRKVNELQKHRKAPRLCNIGAGAAVF</sequence>
<name>A0ABU0JG65_9HYPH</name>
<comment type="caution">
    <text evidence="1">The sequence shown here is derived from an EMBL/GenBank/DDBJ whole genome shotgun (WGS) entry which is preliminary data.</text>
</comment>
<keyword evidence="2" id="KW-1185">Reference proteome</keyword>
<gene>
    <name evidence="1" type="ORF">QO011_005589</name>
</gene>
<reference evidence="1 2" key="1">
    <citation type="submission" date="2023-07" db="EMBL/GenBank/DDBJ databases">
        <title>Genomic Encyclopedia of Type Strains, Phase IV (KMG-IV): sequencing the most valuable type-strain genomes for metagenomic binning, comparative biology and taxonomic classification.</title>
        <authorList>
            <person name="Goeker M."/>
        </authorList>
    </citation>
    <scope>NUCLEOTIDE SEQUENCE [LARGE SCALE GENOMIC DNA]</scope>
    <source>
        <strain evidence="1 2">DSM 19619</strain>
    </source>
</reference>